<sequence length="393" mass="42603">MLVPNLLMWAAAAIAALWKLSQIARAPRDKGLHAVTICTILVVLALTAQLAGHLPAFAAALPAGFPKLAQNTLLTVFFALLIVLLHGSVSPQLAARRGYREIGLALLTSAVLTATFARTEPDDRTGYEEAAAPDMLAFYLAGNLYLAYACARGARLAKTTAGHTRSRARLSLHIAATGLLINLIGTHLPRAISTASRLFLGIDPIPGTATWTTPILAIGITTFFLGIGYPGARTALIKTRLWFEARRTYRRLRPLWSALTDRFPTIALFPKVSPAHERWHLRTMRLRTYRRIVEIRDGLVCLSPYLPEPAETAHTAGEQARLIHAALQRSTKPEPPSRAPSIIAPPSSTDPIADTRQLLAIADALNTLILRGSAGSPTSSRCDDRVDYRPDSG</sequence>
<dbReference type="InterPro" id="IPR050039">
    <property type="entry name" value="MAB_1171c-like"/>
</dbReference>
<dbReference type="NCBIfam" id="NF042915">
    <property type="entry name" value="MAB_1171c_fam"/>
    <property type="match status" value="1"/>
</dbReference>
<evidence type="ECO:0000313" key="5">
    <source>
        <dbReference type="Proteomes" id="UP000580474"/>
    </source>
</evidence>
<keyword evidence="5" id="KW-1185">Reference proteome</keyword>
<reference evidence="4 5" key="1">
    <citation type="submission" date="2020-08" db="EMBL/GenBank/DDBJ databases">
        <title>Sequencing the genomes of 1000 actinobacteria strains.</title>
        <authorList>
            <person name="Klenk H.-P."/>
        </authorList>
    </citation>
    <scope>NUCLEOTIDE SEQUENCE [LARGE SCALE GENOMIC DNA]</scope>
    <source>
        <strain evidence="4 5">DSM 45582</strain>
    </source>
</reference>
<dbReference type="RefSeq" id="WP_184479685.1">
    <property type="nucleotide sequence ID" value="NZ_JACHIV010000001.1"/>
</dbReference>
<dbReference type="Pfam" id="PF20182">
    <property type="entry name" value="DUF6545"/>
    <property type="match status" value="1"/>
</dbReference>
<accession>A0A840NGG9</accession>
<keyword evidence="2" id="KW-0472">Membrane</keyword>
<feature type="transmembrane region" description="Helical" evidence="2">
    <location>
        <begin position="31"/>
        <end position="52"/>
    </location>
</feature>
<protein>
    <recommendedName>
        <fullName evidence="3">DUF6545 domain-containing protein</fullName>
    </recommendedName>
</protein>
<evidence type="ECO:0000259" key="3">
    <source>
        <dbReference type="Pfam" id="PF20182"/>
    </source>
</evidence>
<feature type="region of interest" description="Disordered" evidence="1">
    <location>
        <begin position="372"/>
        <end position="393"/>
    </location>
</feature>
<keyword evidence="2" id="KW-1133">Transmembrane helix</keyword>
<organism evidence="4 5">
    <name type="scientific">Saccharopolyspora gloriosae</name>
    <dbReference type="NCBI Taxonomy" id="455344"/>
    <lineage>
        <taxon>Bacteria</taxon>
        <taxon>Bacillati</taxon>
        <taxon>Actinomycetota</taxon>
        <taxon>Actinomycetes</taxon>
        <taxon>Pseudonocardiales</taxon>
        <taxon>Pseudonocardiaceae</taxon>
        <taxon>Saccharopolyspora</taxon>
    </lineage>
</organism>
<feature type="transmembrane region" description="Helical" evidence="2">
    <location>
        <begin position="102"/>
        <end position="119"/>
    </location>
</feature>
<evidence type="ECO:0000256" key="1">
    <source>
        <dbReference type="SAM" id="MobiDB-lite"/>
    </source>
</evidence>
<dbReference type="Proteomes" id="UP000580474">
    <property type="component" value="Unassembled WGS sequence"/>
</dbReference>
<gene>
    <name evidence="4" type="ORF">BJ969_003199</name>
</gene>
<comment type="caution">
    <text evidence="4">The sequence shown here is derived from an EMBL/GenBank/DDBJ whole genome shotgun (WGS) entry which is preliminary data.</text>
</comment>
<feature type="region of interest" description="Disordered" evidence="1">
    <location>
        <begin position="328"/>
        <end position="349"/>
    </location>
</feature>
<dbReference type="EMBL" id="JACHIV010000001">
    <property type="protein sequence ID" value="MBB5070111.1"/>
    <property type="molecule type" value="Genomic_DNA"/>
</dbReference>
<evidence type="ECO:0000313" key="4">
    <source>
        <dbReference type="EMBL" id="MBB5070111.1"/>
    </source>
</evidence>
<feature type="compositionally biased region" description="Basic and acidic residues" evidence="1">
    <location>
        <begin position="381"/>
        <end position="393"/>
    </location>
</feature>
<feature type="transmembrane region" description="Helical" evidence="2">
    <location>
        <begin position="131"/>
        <end position="149"/>
    </location>
</feature>
<evidence type="ECO:0000256" key="2">
    <source>
        <dbReference type="SAM" id="Phobius"/>
    </source>
</evidence>
<keyword evidence="2" id="KW-0812">Transmembrane</keyword>
<dbReference type="InterPro" id="IPR046675">
    <property type="entry name" value="DUF6545"/>
</dbReference>
<feature type="transmembrane region" description="Helical" evidence="2">
    <location>
        <begin position="170"/>
        <end position="188"/>
    </location>
</feature>
<name>A0A840NGG9_9PSEU</name>
<feature type="transmembrane region" description="Helical" evidence="2">
    <location>
        <begin position="6"/>
        <end position="24"/>
    </location>
</feature>
<proteinExistence type="predicted"/>
<dbReference type="AlphaFoldDB" id="A0A840NGG9"/>
<feature type="transmembrane region" description="Helical" evidence="2">
    <location>
        <begin position="72"/>
        <end position="90"/>
    </location>
</feature>
<feature type="transmembrane region" description="Helical" evidence="2">
    <location>
        <begin position="208"/>
        <end position="232"/>
    </location>
</feature>
<feature type="domain" description="DUF6545" evidence="3">
    <location>
        <begin position="242"/>
        <end position="365"/>
    </location>
</feature>
<feature type="compositionally biased region" description="Low complexity" evidence="1">
    <location>
        <begin position="339"/>
        <end position="349"/>
    </location>
</feature>